<gene>
    <name evidence="1" type="ORF">M9Y10_007160</name>
</gene>
<accession>A0ABR2J2H6</accession>
<reference evidence="1 2" key="1">
    <citation type="submission" date="2024-04" db="EMBL/GenBank/DDBJ databases">
        <title>Tritrichomonas musculus Genome.</title>
        <authorList>
            <person name="Alves-Ferreira E."/>
            <person name="Grigg M."/>
            <person name="Lorenzi H."/>
            <person name="Galac M."/>
        </authorList>
    </citation>
    <scope>NUCLEOTIDE SEQUENCE [LARGE SCALE GENOMIC DNA]</scope>
    <source>
        <strain evidence="1 2">EAF2021</strain>
    </source>
</reference>
<organism evidence="1 2">
    <name type="scientific">Tritrichomonas musculus</name>
    <dbReference type="NCBI Taxonomy" id="1915356"/>
    <lineage>
        <taxon>Eukaryota</taxon>
        <taxon>Metamonada</taxon>
        <taxon>Parabasalia</taxon>
        <taxon>Tritrichomonadida</taxon>
        <taxon>Tritrichomonadidae</taxon>
        <taxon>Tritrichomonas</taxon>
    </lineage>
</organism>
<evidence type="ECO:0000313" key="1">
    <source>
        <dbReference type="EMBL" id="KAK8871432.1"/>
    </source>
</evidence>
<protein>
    <submittedName>
        <fullName evidence="1">Uncharacterized protein</fullName>
    </submittedName>
</protein>
<proteinExistence type="predicted"/>
<sequence length="203" mass="24347">MEKASKNVKIIFIKDHKIDNFHETKQTKCLRDKTNKKIRELGGKYYDVKNKLDKLKVHRDILFSLGKELESELKNENKKIHLQTQYKRMKESLIVWFTEYFYDELLMPNSPIIERLIVLEKLNILKNIQNQSVKIKSKPLNKDHKTKKDLDNDDSLITDIKLNVEIDDFQFSNAERIDDHHQKSSNKEHSESNFDFNKYFNFE</sequence>
<dbReference type="Proteomes" id="UP001470230">
    <property type="component" value="Unassembled WGS sequence"/>
</dbReference>
<keyword evidence="2" id="KW-1185">Reference proteome</keyword>
<name>A0ABR2J2H6_9EUKA</name>
<dbReference type="EMBL" id="JAPFFF010000013">
    <property type="protein sequence ID" value="KAK8871432.1"/>
    <property type="molecule type" value="Genomic_DNA"/>
</dbReference>
<comment type="caution">
    <text evidence="1">The sequence shown here is derived from an EMBL/GenBank/DDBJ whole genome shotgun (WGS) entry which is preliminary data.</text>
</comment>
<evidence type="ECO:0000313" key="2">
    <source>
        <dbReference type="Proteomes" id="UP001470230"/>
    </source>
</evidence>